<proteinExistence type="predicted"/>
<protein>
    <recommendedName>
        <fullName evidence="4">Lipoprotein</fullName>
    </recommendedName>
</protein>
<keyword evidence="3" id="KW-1185">Reference proteome</keyword>
<gene>
    <name evidence="2" type="ORF">ACFSW7_07285</name>
</gene>
<feature type="chain" id="PRO_5046715926" description="Lipoprotein" evidence="1">
    <location>
        <begin position="27"/>
        <end position="122"/>
    </location>
</feature>
<sequence length="122" mass="12722">MQLRVTSRTLASAVAAIGGLALLAGCAPSTISQDDFISAAADAGFQCNATEPADDRVATLTTCVNSDAQESQFVVFNSPDDVEGGDLMFYQDGDEIAYGDDWIIVGENKADVDQLAELVSAP</sequence>
<accession>A0ABW5V0I8</accession>
<evidence type="ECO:0000313" key="2">
    <source>
        <dbReference type="EMBL" id="MFD2758179.1"/>
    </source>
</evidence>
<evidence type="ECO:0000256" key="1">
    <source>
        <dbReference type="SAM" id="SignalP"/>
    </source>
</evidence>
<dbReference type="RefSeq" id="WP_019618631.1">
    <property type="nucleotide sequence ID" value="NZ_JBHUNE010000006.1"/>
</dbReference>
<dbReference type="EMBL" id="JBHUNE010000006">
    <property type="protein sequence ID" value="MFD2758179.1"/>
    <property type="molecule type" value="Genomic_DNA"/>
</dbReference>
<comment type="caution">
    <text evidence="2">The sequence shown here is derived from an EMBL/GenBank/DDBJ whole genome shotgun (WGS) entry which is preliminary data.</text>
</comment>
<name>A0ABW5V0I8_9MICO</name>
<keyword evidence="1" id="KW-0732">Signal</keyword>
<evidence type="ECO:0000313" key="3">
    <source>
        <dbReference type="Proteomes" id="UP001597492"/>
    </source>
</evidence>
<feature type="signal peptide" evidence="1">
    <location>
        <begin position="1"/>
        <end position="26"/>
    </location>
</feature>
<dbReference type="Proteomes" id="UP001597492">
    <property type="component" value="Unassembled WGS sequence"/>
</dbReference>
<evidence type="ECO:0008006" key="4">
    <source>
        <dbReference type="Google" id="ProtNLM"/>
    </source>
</evidence>
<reference evidence="3" key="1">
    <citation type="journal article" date="2019" name="Int. J. Syst. Evol. Microbiol.">
        <title>The Global Catalogue of Microorganisms (GCM) 10K type strain sequencing project: providing services to taxonomists for standard genome sequencing and annotation.</title>
        <authorList>
            <consortium name="The Broad Institute Genomics Platform"/>
            <consortium name="The Broad Institute Genome Sequencing Center for Infectious Disease"/>
            <person name="Wu L."/>
            <person name="Ma J."/>
        </authorList>
    </citation>
    <scope>NUCLEOTIDE SEQUENCE [LARGE SCALE GENOMIC DNA]</scope>
    <source>
        <strain evidence="3">TISTR 1514</strain>
    </source>
</reference>
<organism evidence="2 3">
    <name type="scientific">Gulosibacter faecalis</name>
    <dbReference type="NCBI Taxonomy" id="272240"/>
    <lineage>
        <taxon>Bacteria</taxon>
        <taxon>Bacillati</taxon>
        <taxon>Actinomycetota</taxon>
        <taxon>Actinomycetes</taxon>
        <taxon>Micrococcales</taxon>
        <taxon>Microbacteriaceae</taxon>
        <taxon>Gulosibacter</taxon>
    </lineage>
</organism>
<dbReference type="PROSITE" id="PS51257">
    <property type="entry name" value="PROKAR_LIPOPROTEIN"/>
    <property type="match status" value="1"/>
</dbReference>